<dbReference type="Proteomes" id="UP000055060">
    <property type="component" value="Unassembled WGS sequence"/>
</dbReference>
<reference evidence="4" key="1">
    <citation type="submission" date="2015-07" db="EMBL/GenBank/DDBJ databases">
        <title>Draft Genome Sequences of Anaerolinea thermolimosa IMO-1, Bellilinea caldifistulae GOMI-1, Leptolinea tardivitalis YMTK-2, Levilinea saccharolytica KIBI-1,Longilinea arvoryzae KOME-1, Previously Described as Members of the Anaerolineaceae (Chloroflexi).</title>
        <authorList>
            <person name="Sekiguchi Y."/>
            <person name="Ohashi A."/>
            <person name="Matsuura N."/>
            <person name="Tourlousse M.D."/>
        </authorList>
    </citation>
    <scope>NUCLEOTIDE SEQUENCE [LARGE SCALE GENOMIC DNA]</scope>
    <source>
        <strain evidence="4">KOME-1</strain>
    </source>
</reference>
<dbReference type="Gene3D" id="3.40.50.2000">
    <property type="entry name" value="Glycogen Phosphorylase B"/>
    <property type="match status" value="2"/>
</dbReference>
<dbReference type="GO" id="GO:0016757">
    <property type="term" value="F:glycosyltransferase activity"/>
    <property type="evidence" value="ECO:0007669"/>
    <property type="project" value="InterPro"/>
</dbReference>
<feature type="transmembrane region" description="Helical" evidence="1">
    <location>
        <begin position="83"/>
        <end position="103"/>
    </location>
</feature>
<keyword evidence="1" id="KW-0812">Transmembrane</keyword>
<dbReference type="InterPro" id="IPR028098">
    <property type="entry name" value="Glyco_trans_4-like_N"/>
</dbReference>
<dbReference type="OrthoDB" id="9806653at2"/>
<feature type="domain" description="Glycosyl transferase family 1" evidence="2">
    <location>
        <begin position="211"/>
        <end position="382"/>
    </location>
</feature>
<evidence type="ECO:0000313" key="4">
    <source>
        <dbReference type="EMBL" id="GAP13760.1"/>
    </source>
</evidence>
<evidence type="ECO:0000259" key="2">
    <source>
        <dbReference type="Pfam" id="PF00534"/>
    </source>
</evidence>
<dbReference type="PANTHER" id="PTHR45947:SF15">
    <property type="entry name" value="TEICHURONIC ACID BIOSYNTHESIS GLYCOSYLTRANSFERASE TUAC-RELATED"/>
    <property type="match status" value="1"/>
</dbReference>
<dbReference type="STRING" id="360412.LARV_01515"/>
<dbReference type="PANTHER" id="PTHR45947">
    <property type="entry name" value="SULFOQUINOVOSYL TRANSFERASE SQD2"/>
    <property type="match status" value="1"/>
</dbReference>
<dbReference type="CDD" id="cd02440">
    <property type="entry name" value="AdoMet_MTases"/>
    <property type="match status" value="1"/>
</dbReference>
<dbReference type="SUPFAM" id="SSF53756">
    <property type="entry name" value="UDP-Glycosyltransferase/glycogen phosphorylase"/>
    <property type="match status" value="1"/>
</dbReference>
<evidence type="ECO:0000313" key="5">
    <source>
        <dbReference type="Proteomes" id="UP000055060"/>
    </source>
</evidence>
<feature type="domain" description="Glycosyltransferase subfamily 4-like N-terminal" evidence="3">
    <location>
        <begin position="17"/>
        <end position="190"/>
    </location>
</feature>
<keyword evidence="4" id="KW-0808">Transferase</keyword>
<dbReference type="InterPro" id="IPR029063">
    <property type="entry name" value="SAM-dependent_MTases_sf"/>
</dbReference>
<dbReference type="InterPro" id="IPR050194">
    <property type="entry name" value="Glycosyltransferase_grp1"/>
</dbReference>
<keyword evidence="5" id="KW-1185">Reference proteome</keyword>
<gene>
    <name evidence="4" type="ORF">LARV_01515</name>
</gene>
<name>A0A0S7BFH4_9CHLR</name>
<dbReference type="Pfam" id="PF00534">
    <property type="entry name" value="Glycos_transf_1"/>
    <property type="match status" value="1"/>
</dbReference>
<evidence type="ECO:0000259" key="3">
    <source>
        <dbReference type="Pfam" id="PF13579"/>
    </source>
</evidence>
<evidence type="ECO:0000256" key="1">
    <source>
        <dbReference type="SAM" id="Phobius"/>
    </source>
</evidence>
<protein>
    <submittedName>
        <fullName evidence="4">Glycosyltransferase</fullName>
    </submittedName>
</protein>
<dbReference type="InterPro" id="IPR001296">
    <property type="entry name" value="Glyco_trans_1"/>
</dbReference>
<organism evidence="4">
    <name type="scientific">Longilinea arvoryzae</name>
    <dbReference type="NCBI Taxonomy" id="360412"/>
    <lineage>
        <taxon>Bacteria</taxon>
        <taxon>Bacillati</taxon>
        <taxon>Chloroflexota</taxon>
        <taxon>Anaerolineae</taxon>
        <taxon>Anaerolineales</taxon>
        <taxon>Anaerolineaceae</taxon>
        <taxon>Longilinea</taxon>
    </lineage>
</organism>
<sequence>MRIAILTSSYPRYPGDGTAPFIKSFAENYAKLGHLVYVIVPYDPAVNGDNDLENVQVIRYRYIWPNSLSLMGHAQSLKGDARLSALSFLLLPFFLFFGIIALYRVCREKKIDVIHANWVLPNGPIALVVSRLLKIPYVLSLHGSDIYVSQKNPAFSRVSRSVFDGASSVTACSRELKEAAVRLGSNEEKTYLLAWGADPEKFSPSNYSIDLRNKFGIAESEILVIAVGRLVYKKGFNILISAWKKVYEQFPTSRLIIGGGGPLQEALEQKAKELHIDGSIFFSGRINWQEMPTYLASADIFVLPSVKDEHGNMDGLPTVLLEAMSSGTACIASEIGGVPLVIEDGKNGILVQEKSSDQLSDSLINVIKNDPLRQELKDSARNSILLEHNWLNVARKLVGLFSSAIEKNKSTRRPKRLGVLYRKKYIELYLKKKPPLNTRNVLDVGCFDGDSVSFLGIQNHIAVDLDPEPIHSNIHYVKADGCNLPFSKGSFDTVFALDVIEHIQNDRQFTGQLKDALAPGGRLILTTPSEKIRLYPWFLTKWISHKWGHDLRMGYTRDQLVEYFSGEGFAVQIQPWSAKQYRIWYLFARFLLQIFPTRIMKWVENMAEKDSQNQDSENGFWIVEATREN</sequence>
<dbReference type="RefSeq" id="WP_075073078.1">
    <property type="nucleotide sequence ID" value="NZ_DF967972.1"/>
</dbReference>
<dbReference type="Gene3D" id="3.40.50.150">
    <property type="entry name" value="Vaccinia Virus protein VP39"/>
    <property type="match status" value="1"/>
</dbReference>
<accession>A0A0S7BFH4</accession>
<keyword evidence="1" id="KW-1133">Transmembrane helix</keyword>
<dbReference type="Pfam" id="PF13579">
    <property type="entry name" value="Glyco_trans_4_4"/>
    <property type="match status" value="1"/>
</dbReference>
<dbReference type="EMBL" id="DF967972">
    <property type="protein sequence ID" value="GAP13760.1"/>
    <property type="molecule type" value="Genomic_DNA"/>
</dbReference>
<dbReference type="AlphaFoldDB" id="A0A0S7BFH4"/>
<dbReference type="Pfam" id="PF13489">
    <property type="entry name" value="Methyltransf_23"/>
    <property type="match status" value="1"/>
</dbReference>
<proteinExistence type="predicted"/>
<keyword evidence="1" id="KW-0472">Membrane</keyword>
<dbReference type="SUPFAM" id="SSF53335">
    <property type="entry name" value="S-adenosyl-L-methionine-dependent methyltransferases"/>
    <property type="match status" value="1"/>
</dbReference>